<feature type="compositionally biased region" description="Low complexity" evidence="1">
    <location>
        <begin position="2051"/>
        <end position="2068"/>
    </location>
</feature>
<feature type="region of interest" description="Disordered" evidence="1">
    <location>
        <begin position="2448"/>
        <end position="2503"/>
    </location>
</feature>
<feature type="compositionally biased region" description="Low complexity" evidence="1">
    <location>
        <begin position="1595"/>
        <end position="1611"/>
    </location>
</feature>
<dbReference type="Pfam" id="PF14222">
    <property type="entry name" value="MOR2-PAG1_N"/>
    <property type="match status" value="1"/>
</dbReference>
<evidence type="ECO:0000256" key="1">
    <source>
        <dbReference type="SAM" id="MobiDB-lite"/>
    </source>
</evidence>
<feature type="domain" description="Protein furry C-terminal" evidence="5">
    <location>
        <begin position="2400"/>
        <end position="2559"/>
    </location>
</feature>
<feature type="compositionally biased region" description="Polar residues" evidence="1">
    <location>
        <begin position="20"/>
        <end position="30"/>
    </location>
</feature>
<keyword evidence="7" id="KW-1185">Reference proteome</keyword>
<feature type="region of interest" description="Disordered" evidence="1">
    <location>
        <begin position="2576"/>
        <end position="2646"/>
    </location>
</feature>
<feature type="compositionally biased region" description="Basic and acidic residues" evidence="1">
    <location>
        <begin position="1577"/>
        <end position="1594"/>
    </location>
</feature>
<dbReference type="Pfam" id="PF19421">
    <property type="entry name" value="Fry_C"/>
    <property type="match status" value="2"/>
</dbReference>
<feature type="compositionally biased region" description="Basic and acidic residues" evidence="1">
    <location>
        <begin position="2070"/>
        <end position="2080"/>
    </location>
</feature>
<feature type="region of interest" description="Disordered" evidence="1">
    <location>
        <begin position="1801"/>
        <end position="1821"/>
    </location>
</feature>
<feature type="domain" description="Protein furry C-terminal" evidence="5">
    <location>
        <begin position="2644"/>
        <end position="2976"/>
    </location>
</feature>
<evidence type="ECO:0000313" key="7">
    <source>
        <dbReference type="Proteomes" id="UP001152320"/>
    </source>
</evidence>
<feature type="region of interest" description="Disordered" evidence="1">
    <location>
        <begin position="2995"/>
        <end position="3036"/>
    </location>
</feature>
<evidence type="ECO:0000313" key="6">
    <source>
        <dbReference type="EMBL" id="KAJ8028261.1"/>
    </source>
</evidence>
<feature type="compositionally biased region" description="Acidic residues" evidence="1">
    <location>
        <begin position="3175"/>
        <end position="3184"/>
    </location>
</feature>
<dbReference type="SUPFAM" id="SSF48371">
    <property type="entry name" value="ARM repeat"/>
    <property type="match status" value="2"/>
</dbReference>
<dbReference type="OrthoDB" id="6287725at2759"/>
<dbReference type="PANTHER" id="PTHR12295">
    <property type="entry name" value="FURRY-RELATED"/>
    <property type="match status" value="1"/>
</dbReference>
<dbReference type="EMBL" id="JAIZAY010000015">
    <property type="protein sequence ID" value="KAJ8028261.1"/>
    <property type="molecule type" value="Genomic_DNA"/>
</dbReference>
<dbReference type="Proteomes" id="UP001152320">
    <property type="component" value="Chromosome 15"/>
</dbReference>
<dbReference type="GO" id="GO:0030427">
    <property type="term" value="C:site of polarized growth"/>
    <property type="evidence" value="ECO:0007669"/>
    <property type="project" value="TreeGrafter"/>
</dbReference>
<dbReference type="Pfam" id="PF14228">
    <property type="entry name" value="MOR2-PAG1_mid"/>
    <property type="match status" value="4"/>
</dbReference>
<feature type="compositionally biased region" description="Acidic residues" evidence="1">
    <location>
        <begin position="2592"/>
        <end position="2609"/>
    </location>
</feature>
<feature type="domain" description="Cell morphogenesis central region" evidence="4">
    <location>
        <begin position="963"/>
        <end position="1141"/>
    </location>
</feature>
<reference evidence="6" key="1">
    <citation type="submission" date="2021-10" db="EMBL/GenBank/DDBJ databases">
        <title>Tropical sea cucumber genome reveals ecological adaptation and Cuvierian tubules defense mechanism.</title>
        <authorList>
            <person name="Chen T."/>
        </authorList>
    </citation>
    <scope>NUCLEOTIDE SEQUENCE</scope>
    <source>
        <strain evidence="6">Nanhai2018</strain>
        <tissue evidence="6">Muscle</tissue>
    </source>
</reference>
<dbReference type="GO" id="GO:0031175">
    <property type="term" value="P:neuron projection development"/>
    <property type="evidence" value="ECO:0007669"/>
    <property type="project" value="TreeGrafter"/>
</dbReference>
<dbReference type="Pfam" id="PF14225">
    <property type="entry name" value="MOR2-PAG1_C"/>
    <property type="match status" value="1"/>
</dbReference>
<dbReference type="InterPro" id="IPR029473">
    <property type="entry name" value="MOR2-PAG1_mid"/>
</dbReference>
<evidence type="ECO:0000259" key="3">
    <source>
        <dbReference type="Pfam" id="PF14225"/>
    </source>
</evidence>
<dbReference type="GO" id="GO:0005938">
    <property type="term" value="C:cell cortex"/>
    <property type="evidence" value="ECO:0007669"/>
    <property type="project" value="TreeGrafter"/>
</dbReference>
<feature type="region of interest" description="Disordered" evidence="1">
    <location>
        <begin position="1540"/>
        <end position="1611"/>
    </location>
</feature>
<feature type="region of interest" description="Disordered" evidence="1">
    <location>
        <begin position="3095"/>
        <end position="3227"/>
    </location>
</feature>
<feature type="region of interest" description="Disordered" evidence="1">
    <location>
        <begin position="1"/>
        <end position="30"/>
    </location>
</feature>
<feature type="compositionally biased region" description="Low complexity" evidence="1">
    <location>
        <begin position="2448"/>
        <end position="2470"/>
    </location>
</feature>
<dbReference type="InterPro" id="IPR039867">
    <property type="entry name" value="Furry/Tao3/Mor2"/>
</dbReference>
<dbReference type="GO" id="GO:0000902">
    <property type="term" value="P:cell morphogenesis"/>
    <property type="evidence" value="ECO:0007669"/>
    <property type="project" value="InterPro"/>
</dbReference>
<feature type="compositionally biased region" description="Acidic residues" evidence="1">
    <location>
        <begin position="3218"/>
        <end position="3227"/>
    </location>
</feature>
<dbReference type="InterPro" id="IPR025614">
    <property type="entry name" value="Cell_morpho_N"/>
</dbReference>
<feature type="domain" description="Cell morphogenesis central region" evidence="4">
    <location>
        <begin position="1867"/>
        <end position="1970"/>
    </location>
</feature>
<proteinExistence type="predicted"/>
<feature type="region of interest" description="Disordered" evidence="1">
    <location>
        <begin position="2531"/>
        <end position="2558"/>
    </location>
</feature>
<organism evidence="6 7">
    <name type="scientific">Holothuria leucospilota</name>
    <name type="common">Black long sea cucumber</name>
    <name type="synonym">Mertensiothuria leucospilota</name>
    <dbReference type="NCBI Taxonomy" id="206669"/>
    <lineage>
        <taxon>Eukaryota</taxon>
        <taxon>Metazoa</taxon>
        <taxon>Echinodermata</taxon>
        <taxon>Eleutherozoa</taxon>
        <taxon>Echinozoa</taxon>
        <taxon>Holothuroidea</taxon>
        <taxon>Aspidochirotacea</taxon>
        <taxon>Aspidochirotida</taxon>
        <taxon>Holothuriidae</taxon>
        <taxon>Holothuria</taxon>
    </lineage>
</organism>
<feature type="domain" description="Cell morphogenesis protein C-terminal" evidence="3">
    <location>
        <begin position="2121"/>
        <end position="2371"/>
    </location>
</feature>
<feature type="domain" description="Cell morphogenesis central region" evidence="4">
    <location>
        <begin position="1206"/>
        <end position="1337"/>
    </location>
</feature>
<dbReference type="PANTHER" id="PTHR12295:SF30">
    <property type="entry name" value="PROTEIN FURRY"/>
    <property type="match status" value="1"/>
</dbReference>
<feature type="compositionally biased region" description="Basic and acidic residues" evidence="1">
    <location>
        <begin position="1559"/>
        <end position="1569"/>
    </location>
</feature>
<dbReference type="InterPro" id="IPR045842">
    <property type="entry name" value="Fry_C"/>
</dbReference>
<accession>A0A9Q1H152</accession>
<feature type="compositionally biased region" description="Acidic residues" evidence="1">
    <location>
        <begin position="3017"/>
        <end position="3029"/>
    </location>
</feature>
<evidence type="ECO:0000259" key="4">
    <source>
        <dbReference type="Pfam" id="PF14228"/>
    </source>
</evidence>
<evidence type="ECO:0000259" key="2">
    <source>
        <dbReference type="Pfam" id="PF14222"/>
    </source>
</evidence>
<feature type="compositionally biased region" description="Acidic residues" evidence="1">
    <location>
        <begin position="3196"/>
        <end position="3208"/>
    </location>
</feature>
<dbReference type="InterPro" id="IPR025481">
    <property type="entry name" value="Cell_Morphogen_C"/>
</dbReference>
<name>A0A9Q1H152_HOLLE</name>
<dbReference type="InterPro" id="IPR016024">
    <property type="entry name" value="ARM-type_fold"/>
</dbReference>
<sequence length="3227" mass="363417">MSSAKSTDSSSRHSSRRNDGTTASVCSVTSGSTETISIPWIERQKENQAKDPSTVSNCSISIDVNVKPGQYVLQTLFAEFTLQAQAKIEKIMKDAQSDPLAKSLQRGEDEQFDQLLSSMSAVAEHCLPSLLKTLFDWYKMQNEEEGNSPQGSGKNKEEKDYVSERRDLAVDGVFCLVLIEVLKQLPRHPVPEEMQKNIEDLAFKHFKPREESAQLDPNRENYQFIADLYAEVLGVLAQVYFISVRRRFGSEMIVLRSEPHTEHTSKAIISLIMGMKFYRVKMYPVEDFELSFQLLHECANYYLEVKDKCIRYALAGLLVEILVPVAATVKNEVNIPVLKNFVDKLYQKTFEQCSKRKHALDTFPLITCLLCVSTKEFFLSKWYSFLEKWCFQELKNKNPVYSRVALESLYRLLWVYVIRIKCESNNQTFQKLSGIVTTLFPRNDRKVVPRDTHLNIFVKIIQFIAQEKLEYAIKDIIFDLMGVNNRNRVLCPERMNIGLRAFLVIADSLQQKEGAPPMPATTRIMPSGSTLRVRKTFLSKQLTDDAAKSIGVSLIYPSIKRALENIIRQLDNAVGKTLLMTYAQSKEVDDIMTNERKPKIELYRTCVVAIPRIIPDGMSRKELLELLCRLTVHRDEELRTLAGTSLQTIVVDHPEWRDDVLSCFTSFILKEVHDTFPLILESSMKLLLNFVQQWKNAVSSQEDSLQTNPPYERNPSAYTLNMVEGVALVFFCSCRPLVRRLSYSLLKEVRALFGILGYSRVDDDAVIDVLDRACPGIVESFINKLPPGEKTTIISLQTVDLHWVVERSISQWSSSTYEASTSDSLSKLASRGMGGFDPWTTCLARFFDSNCLPHFCPSAVNHAWPAVFTRLTQLNSQIDPNAPSEGRMAHIRGKKIMYPMDDNQVLWKTYLVFGCSCATPSAGYQTPSRCLSPEPSSGAPPVDTLQPPSQFSMGLERAQLLSTSVSAATLFKQLVPYLKCDNTDAREAAVNGLSWTNVFSLRDLIDELQPFIRDAIERKQENMRRKRRRDFLRVHLIRLFELLADHGLLRDCCSTTVTKDNISMHQTFKTYIDGMRQVLDAEGDKESPTLVEIRLHYSGFLHRLIRNLPVESRPNFLPNKVRHSAFQLCSVWCRTLGMTYGAVDRSITFTDEPPTITDLEMEAVQAMASLLVCGEVFDVHSLCYEGQIYSWLNKMLKYSGDERISKLGKETVKLLLENNSLLPEVLETAISKCYTESKPVADGYFLAIASVLANRDYPCDLIPTICVVLMKTGDPDANISSIALRLLQVLDRRFFPDNSADYCLGPTYGKSHTVLAQELARLHPEITMAMFNEITMRFESAPSTTKMMNQLEPSPTMSRKVLLEILLPWLYNIELVEVDIDNEAQSGIGQGRDDLPDEQDVGCPLRKPGWGSKQATHIVLNNLLSITQEYGDDYAVEMEAVWAGLCVCWSNNMRVILNYLLQFTSIILTPDLLPYLKRIVCYIARAKTNELMDLLMKEIQSVEVVNYQVERTEEPPYFYIFDQSSLPHGESVSSLNDAIEKENSTEVAHARAPSGDDTTFERRGSDVHQESAASSKGSDRGSKGESLAKTEGFTHHQSTSSLTTTLTSSSSTHSSEIVAIMDRAKPQLPILEEDEHSIRAEKHLAEDEIDLDRPDDIFLTWRQESKDGTVSIPLPLPEDIHCGTLSDLIENHDVPQGILHKCNLAVMLLTDLVMEQLNVNLGSHYLHIILHTVFLGMDHSWPLVYSHCKQLLLNLMMTLSPHGDHAAVAQMLLLNHSVSDVNILFEPTQQNSKVFNFTGAPTPNLMHPSESPVETTDTSPLGSAANLVTSSTLSLSSSGSVSTVVPSSGQGSSTYINGELRNDEEAAKALMEFLVSRKNRPLWSCEEITPRTLNIKSAEQISTFLQHVVRIFQVGHRGGYLEQRWAEIALQPALQGSSRHYAGRSFQIFRALNPMLTSDWLSHILRRLCETVTEQGNETQGYVTEILLTLENSIDVLAADLVFSEPRERSKTSSGRKSDFRKSTSSLYMMASGMYEALSSIRRPNPSMNITDVDSTSSTPPSLVTSASHADLRSYGDHRGRSASAVDIDKPRFHGSRSRSSQSLRNLSDTNLEEKLNRLAPLFWIFVSLLESDNEYEFYLALRSLDKLLKFLPLDRVEVKKKLEETLEKLDWRGYPGIQALVLKGFTSSVTIDLAQILVSKLTLHTSLCIVDPYRAAGFPLNVVALLPYLIQHFDQPDKMAIEITYSIARVCQGDRHSRIAQLADVLTMYREKTYTKTCRSWVGVVCKYLHEVYSQYSIAMMTFLIEVLEKGPSQHQGSVLQIIDKMLYNVDLMAAPMQQVNNNLLRIITKYVHGKFWSDSLEILKTAVKKTSTIVKPENLPSDMNRRRGLSIDAGLQRKELPGRTMEFTFDVWKAMDSDLPHSHSMFTDLRITPMISRRVVSMQTLSASMSDDSAQSTMSSDDSSMSTDPTETGDHQSATNNAGCQKIVPSGWRKPELSQSRTRERLSKVFNLLGPQNVEISRSPSILFSSTSIDKEPAPGSDESEESNTLESDTQGEAHVHSIFRFLYPDDPESADPFSDLYNHENGGPPDDDEDDNDNDMPVEDVNDPIQPEPQPVDVIVDQPRTPSDHSSPEDDSSSLVSTPSISLIPEHSSFVYIPLDEVECAWRKHADEVVKDHSEQEAVQTFHVFAHLYNVMQQRFCNLTREACNYLGDRMRGVAQEFLKTLELLSKYTVCPFVFVDTEVLTEGGLLQNHRCFVMELDDHYDTYITKRDSTHQCLDDIKSSLKRQSVASQAMSETLKHRQELIHINSQVELCRQLYKLYSQLRMLFDTYCKLVNSTRVTLAIQVTDFSQDVADAKKGLKQAAEDIERNMGSFSPDVDASQTTKEDGRKALRTEMGNRSFATALRMLHAYRSVWTGDMFGSGEEDDEDVLLHLFCEHLTEGKTGVRAISMTSEELAGICSRLMEVNMQLMTAKKGVELLEIQEVIEKHESEPCEGEEQNGMKHKQLKDSSENLEEENLPEDIPSENPPRNSLVLPNVAADAVSDAGSDSAGRRTPIMEIEGATLSYSVDDQCSPSPRIDQAIIVYTDAEEVDERDKEESSVASDDTVKAGSLSDEVDLELLASLKEESVDDPMPTDLPYHPTYNLSPLPEVPEDSPGLDAPGEIPVMEVEPEQDEEPKGEEGKGTSLDGEKEEEEEDEEEEEIWQRNTGAQETEEDLCTNL</sequence>
<gene>
    <name evidence="6" type="ORF">HOLleu_30450</name>
</gene>
<feature type="compositionally biased region" description="Polar residues" evidence="1">
    <location>
        <begin position="1812"/>
        <end position="1821"/>
    </location>
</feature>
<feature type="domain" description="Cell morphogenesis protein N-terminal" evidence="2">
    <location>
        <begin position="164"/>
        <end position="695"/>
    </location>
</feature>
<comment type="caution">
    <text evidence="6">The sequence shown here is derived from an EMBL/GenBank/DDBJ whole genome shotgun (WGS) entry which is preliminary data.</text>
</comment>
<feature type="domain" description="Cell morphogenesis central region" evidence="4">
    <location>
        <begin position="1696"/>
        <end position="1760"/>
    </location>
</feature>
<protein>
    <submittedName>
        <fullName evidence="6">Protein furry-like-like</fullName>
    </submittedName>
</protein>
<evidence type="ECO:0000259" key="5">
    <source>
        <dbReference type="Pfam" id="PF19421"/>
    </source>
</evidence>
<feature type="region of interest" description="Disordered" evidence="1">
    <location>
        <begin position="2046"/>
        <end position="2105"/>
    </location>
</feature>